<reference evidence="2" key="1">
    <citation type="submission" date="2015-01" db="EMBL/GenBank/DDBJ databases">
        <title>Transcriptome Assembly of Fopius arisanus.</title>
        <authorList>
            <person name="Geib S."/>
        </authorList>
    </citation>
    <scope>NUCLEOTIDE SEQUENCE</scope>
</reference>
<proteinExistence type="predicted"/>
<sequence length="274" mass="30323">GPTTRTNKPILVVKGEIVYQPVELPGIHQSYQGFSALSISSKPKMKIICGLVSLIYLMVWTEAAPVTMMLSDNGEYISPIQGQWSRIARSDRSSLGGDYGGGDYGAQGGFEPSTGHLGDGEHDFSQYGQFTHEAQDSHDLGGHDFHVDNHVHSVPISEHVEVTKPITIPVYKEIGIPVPHPVKIHIPHPVPVEVPQPYPVLMPVSQPVPIQIIKTVAVPVEKKIPYPVEKHIPFPIEKPVPIKIERHIPVPVEKPYPIKIPIYKTIHHHAKSHH</sequence>
<feature type="transmembrane region" description="Helical" evidence="1">
    <location>
        <begin position="47"/>
        <end position="70"/>
    </location>
</feature>
<dbReference type="EMBL" id="GBYB01004659">
    <property type="protein sequence ID" value="JAG74426.1"/>
    <property type="molecule type" value="Transcribed_RNA"/>
</dbReference>
<organism evidence="2">
    <name type="scientific">Fopius arisanus</name>
    <dbReference type="NCBI Taxonomy" id="64838"/>
    <lineage>
        <taxon>Eukaryota</taxon>
        <taxon>Metazoa</taxon>
        <taxon>Ecdysozoa</taxon>
        <taxon>Arthropoda</taxon>
        <taxon>Hexapoda</taxon>
        <taxon>Insecta</taxon>
        <taxon>Pterygota</taxon>
        <taxon>Neoptera</taxon>
        <taxon>Endopterygota</taxon>
        <taxon>Hymenoptera</taxon>
        <taxon>Apocrita</taxon>
        <taxon>Ichneumonoidea</taxon>
        <taxon>Braconidae</taxon>
        <taxon>Opiinae</taxon>
        <taxon>Fopius</taxon>
    </lineage>
</organism>
<keyword evidence="1" id="KW-0472">Membrane</keyword>
<keyword evidence="1" id="KW-0812">Transmembrane</keyword>
<name>A0A0C9QMB1_9HYME</name>
<gene>
    <name evidence="2" type="primary">ZNF512B_0</name>
    <name evidence="2" type="ORF">g.8571</name>
</gene>
<protein>
    <submittedName>
        <fullName evidence="2">ZNF512B_0 protein</fullName>
    </submittedName>
</protein>
<feature type="non-terminal residue" evidence="2">
    <location>
        <position position="1"/>
    </location>
</feature>
<accession>A0A0C9QMB1</accession>
<evidence type="ECO:0000256" key="1">
    <source>
        <dbReference type="SAM" id="Phobius"/>
    </source>
</evidence>
<keyword evidence="1" id="KW-1133">Transmembrane helix</keyword>
<dbReference type="AlphaFoldDB" id="A0A0C9QMB1"/>
<evidence type="ECO:0000313" key="2">
    <source>
        <dbReference type="EMBL" id="JAG74426.1"/>
    </source>
</evidence>